<dbReference type="VEuPathDB" id="FungiDB:HpaG808095"/>
<organism evidence="2 3">
    <name type="scientific">Hyaloperonospora arabidopsidis (strain Emoy2)</name>
    <name type="common">Downy mildew agent</name>
    <name type="synonym">Peronospora arabidopsidis</name>
    <dbReference type="NCBI Taxonomy" id="559515"/>
    <lineage>
        <taxon>Eukaryota</taxon>
        <taxon>Sar</taxon>
        <taxon>Stramenopiles</taxon>
        <taxon>Oomycota</taxon>
        <taxon>Peronosporomycetes</taxon>
        <taxon>Peronosporales</taxon>
        <taxon>Peronosporaceae</taxon>
        <taxon>Hyaloperonospora</taxon>
    </lineage>
</organism>
<name>M4BNV7_HYAAE</name>
<evidence type="ECO:0000313" key="2">
    <source>
        <dbReference type="EnsemblProtists" id="HpaP808095"/>
    </source>
</evidence>
<keyword evidence="3" id="KW-1185">Reference proteome</keyword>
<accession>M4BNV7</accession>
<evidence type="ECO:0000256" key="1">
    <source>
        <dbReference type="SAM" id="MobiDB-lite"/>
    </source>
</evidence>
<protein>
    <submittedName>
        <fullName evidence="2">Uncharacterized protein</fullName>
    </submittedName>
</protein>
<evidence type="ECO:0000313" key="3">
    <source>
        <dbReference type="Proteomes" id="UP000011713"/>
    </source>
</evidence>
<dbReference type="Proteomes" id="UP000011713">
    <property type="component" value="Unassembled WGS sequence"/>
</dbReference>
<dbReference type="AlphaFoldDB" id="M4BNV7"/>
<dbReference type="EnsemblProtists" id="HpaT808095">
    <property type="protein sequence ID" value="HpaP808095"/>
    <property type="gene ID" value="HpaG808095"/>
</dbReference>
<reference evidence="2" key="2">
    <citation type="submission" date="2015-06" db="UniProtKB">
        <authorList>
            <consortium name="EnsemblProtists"/>
        </authorList>
    </citation>
    <scope>IDENTIFICATION</scope>
    <source>
        <strain evidence="2">Emoy2</strain>
    </source>
</reference>
<reference evidence="3" key="1">
    <citation type="journal article" date="2010" name="Science">
        <title>Signatures of adaptation to obligate biotrophy in the Hyaloperonospora arabidopsidis genome.</title>
        <authorList>
            <person name="Baxter L."/>
            <person name="Tripathy S."/>
            <person name="Ishaque N."/>
            <person name="Boot N."/>
            <person name="Cabral A."/>
            <person name="Kemen E."/>
            <person name="Thines M."/>
            <person name="Ah-Fong A."/>
            <person name="Anderson R."/>
            <person name="Badejoko W."/>
            <person name="Bittner-Eddy P."/>
            <person name="Boore J.L."/>
            <person name="Chibucos M.C."/>
            <person name="Coates M."/>
            <person name="Dehal P."/>
            <person name="Delehaunty K."/>
            <person name="Dong S."/>
            <person name="Downton P."/>
            <person name="Dumas B."/>
            <person name="Fabro G."/>
            <person name="Fronick C."/>
            <person name="Fuerstenberg S.I."/>
            <person name="Fulton L."/>
            <person name="Gaulin E."/>
            <person name="Govers F."/>
            <person name="Hughes L."/>
            <person name="Humphray S."/>
            <person name="Jiang R.H."/>
            <person name="Judelson H."/>
            <person name="Kamoun S."/>
            <person name="Kyung K."/>
            <person name="Meijer H."/>
            <person name="Minx P."/>
            <person name="Morris P."/>
            <person name="Nelson J."/>
            <person name="Phuntumart V."/>
            <person name="Qutob D."/>
            <person name="Rehmany A."/>
            <person name="Rougon-Cardoso A."/>
            <person name="Ryden P."/>
            <person name="Torto-Alalibo T."/>
            <person name="Studholme D."/>
            <person name="Wang Y."/>
            <person name="Win J."/>
            <person name="Wood J."/>
            <person name="Clifton S.W."/>
            <person name="Rogers J."/>
            <person name="Van den Ackerveken G."/>
            <person name="Jones J.D."/>
            <person name="McDowell J.M."/>
            <person name="Beynon J."/>
            <person name="Tyler B.M."/>
        </authorList>
    </citation>
    <scope>NUCLEOTIDE SEQUENCE [LARGE SCALE GENOMIC DNA]</scope>
    <source>
        <strain evidence="3">Emoy2</strain>
    </source>
</reference>
<dbReference type="HOGENOM" id="CLU_1392557_0_0_1"/>
<sequence length="196" mass="22026">MGNGSNASKRHRAIAVSSGESQEPIQTFIQTVTHRGTIHQDKPLLAQTVQTQLARHFSALMAFDRSCLFENTSSTESCSSYRPRSASTRSPSFVSIRLYIDMSSRTDSWDGRDHFSQLELVQYRDQPAASRPTKRMLISILPQRRLKTLEKAIPMIADLSSWRLYIGRRPSFATGILIVSCASEDTKTCYSLGILH</sequence>
<dbReference type="EMBL" id="JH598476">
    <property type="status" value="NOT_ANNOTATED_CDS"/>
    <property type="molecule type" value="Genomic_DNA"/>
</dbReference>
<feature type="region of interest" description="Disordered" evidence="1">
    <location>
        <begin position="1"/>
        <end position="20"/>
    </location>
</feature>
<dbReference type="InParanoid" id="M4BNV7"/>
<proteinExistence type="predicted"/>